<dbReference type="EMBL" id="HG793156">
    <property type="protein sequence ID" value="CRL27737.1"/>
    <property type="molecule type" value="Genomic_DNA"/>
</dbReference>
<organism evidence="1 2">
    <name type="scientific">Penicillium camemberti (strain FM 013)</name>
    <dbReference type="NCBI Taxonomy" id="1429867"/>
    <lineage>
        <taxon>Eukaryota</taxon>
        <taxon>Fungi</taxon>
        <taxon>Dikarya</taxon>
        <taxon>Ascomycota</taxon>
        <taxon>Pezizomycotina</taxon>
        <taxon>Eurotiomycetes</taxon>
        <taxon>Eurotiomycetidae</taxon>
        <taxon>Eurotiales</taxon>
        <taxon>Aspergillaceae</taxon>
        <taxon>Penicillium</taxon>
    </lineage>
</organism>
<protein>
    <submittedName>
        <fullName evidence="1">Str. FM013</fullName>
    </submittedName>
</protein>
<accession>A0A0G4PMR1</accession>
<keyword evidence="2" id="KW-1185">Reference proteome</keyword>
<sequence>MDPTFAAARGAALYALYTSTQEAQVRLKYTAKLGESEINSFFLKEYVVIPNARIVNLVP</sequence>
<reference evidence="1 2" key="1">
    <citation type="journal article" date="2014" name="Nat. Commun.">
        <title>Multiple recent horizontal transfers of a large genomic region in cheese making fungi.</title>
        <authorList>
            <person name="Cheeseman K."/>
            <person name="Ropars J."/>
            <person name="Renault P."/>
            <person name="Dupont J."/>
            <person name="Gouzy J."/>
            <person name="Branca A."/>
            <person name="Abraham A.L."/>
            <person name="Ceppi M."/>
            <person name="Conseiller E."/>
            <person name="Debuchy R."/>
            <person name="Malagnac F."/>
            <person name="Goarin A."/>
            <person name="Silar P."/>
            <person name="Lacoste S."/>
            <person name="Sallet E."/>
            <person name="Bensimon A."/>
            <person name="Giraud T."/>
            <person name="Brygoo Y."/>
        </authorList>
    </citation>
    <scope>NUCLEOTIDE SEQUENCE [LARGE SCALE GENOMIC DNA]</scope>
    <source>
        <strain evidence="2">FM 013</strain>
    </source>
</reference>
<name>A0A0G4PMR1_PENC3</name>
<gene>
    <name evidence="1" type="ORF">PCAMFM013_S023g000195</name>
</gene>
<evidence type="ECO:0000313" key="2">
    <source>
        <dbReference type="Proteomes" id="UP000053732"/>
    </source>
</evidence>
<dbReference type="Proteomes" id="UP000053732">
    <property type="component" value="Unassembled WGS sequence"/>
</dbReference>
<evidence type="ECO:0000313" key="1">
    <source>
        <dbReference type="EMBL" id="CRL27737.1"/>
    </source>
</evidence>
<proteinExistence type="predicted"/>
<dbReference type="AlphaFoldDB" id="A0A0G4PMR1"/>